<evidence type="ECO:0000256" key="1">
    <source>
        <dbReference type="SAM" id="MobiDB-lite"/>
    </source>
</evidence>
<organism evidence="2 3">
    <name type="scientific">Monilinia vaccinii-corymbosi</name>
    <dbReference type="NCBI Taxonomy" id="61207"/>
    <lineage>
        <taxon>Eukaryota</taxon>
        <taxon>Fungi</taxon>
        <taxon>Dikarya</taxon>
        <taxon>Ascomycota</taxon>
        <taxon>Pezizomycotina</taxon>
        <taxon>Leotiomycetes</taxon>
        <taxon>Helotiales</taxon>
        <taxon>Sclerotiniaceae</taxon>
        <taxon>Monilinia</taxon>
    </lineage>
</organism>
<evidence type="ECO:0000313" key="3">
    <source>
        <dbReference type="Proteomes" id="UP000672032"/>
    </source>
</evidence>
<gene>
    <name evidence="2" type="ORF">DSL72_005914</name>
</gene>
<proteinExistence type="predicted"/>
<name>A0A8A3PH07_9HELO</name>
<feature type="region of interest" description="Disordered" evidence="1">
    <location>
        <begin position="1"/>
        <end position="99"/>
    </location>
</feature>
<dbReference type="AlphaFoldDB" id="A0A8A3PH07"/>
<dbReference type="OrthoDB" id="3498077at2759"/>
<feature type="compositionally biased region" description="Basic and acidic residues" evidence="1">
    <location>
        <begin position="47"/>
        <end position="58"/>
    </location>
</feature>
<reference evidence="2" key="1">
    <citation type="submission" date="2020-10" db="EMBL/GenBank/DDBJ databases">
        <title>Genome Sequence of Monilinia vaccinii-corymbosi Sheds Light on Mummy Berry Disease Infection of Blueberry and Mating Type.</title>
        <authorList>
            <person name="Yow A.G."/>
            <person name="Zhang Y."/>
            <person name="Bansal K."/>
            <person name="Eacker S.M."/>
            <person name="Sullivan S."/>
            <person name="Liachko I."/>
            <person name="Cubeta M.A."/>
            <person name="Rollins J.A."/>
            <person name="Ashrafi H."/>
        </authorList>
    </citation>
    <scope>NUCLEOTIDE SEQUENCE</scope>
    <source>
        <strain evidence="2">RL-1</strain>
    </source>
</reference>
<feature type="compositionally biased region" description="Low complexity" evidence="1">
    <location>
        <begin position="22"/>
        <end position="36"/>
    </location>
</feature>
<dbReference type="Proteomes" id="UP000672032">
    <property type="component" value="Chromosome 4"/>
</dbReference>
<protein>
    <submittedName>
        <fullName evidence="2">Uncharacterized protein</fullName>
    </submittedName>
</protein>
<accession>A0A8A3PH07</accession>
<feature type="compositionally biased region" description="Polar residues" evidence="1">
    <location>
        <begin position="61"/>
        <end position="99"/>
    </location>
</feature>
<evidence type="ECO:0000313" key="2">
    <source>
        <dbReference type="EMBL" id="QSZ34323.1"/>
    </source>
</evidence>
<dbReference type="EMBL" id="CP063408">
    <property type="protein sequence ID" value="QSZ34323.1"/>
    <property type="molecule type" value="Genomic_DNA"/>
</dbReference>
<keyword evidence="3" id="KW-1185">Reference proteome</keyword>
<sequence length="221" mass="24684">MSSNSESSHRQAREGSISSIGTNSDHQSSHSNSSHTQSRRYLITQREGTRHSSRELHTRPHSQTSISDHQTQSESFASNRASFGGSSHDASYTSENESTGLEAQSYEITSQLSFSHLDPFSYDGLGLSHYENHLTIEEDPKDQSFNDQPDVQYVETVPATENDIQISNNELYVLQTCSPAIEMWTLEESRDERIRLGLPSGQETSMASFGCIITGETWDND</sequence>